<protein>
    <submittedName>
        <fullName evidence="1">Uncharacterized protein</fullName>
    </submittedName>
</protein>
<name>A0A0E9V3G6_ANGAN</name>
<accession>A0A0E9V3G6</accession>
<evidence type="ECO:0000313" key="1">
    <source>
        <dbReference type="EMBL" id="JAH72684.1"/>
    </source>
</evidence>
<sequence length="49" mass="5723">MSSLTRLNTMCFSGLHSCETEFTDFILGNRIPEHIFKFRMLKQSIPSTR</sequence>
<organism evidence="1">
    <name type="scientific">Anguilla anguilla</name>
    <name type="common">European freshwater eel</name>
    <name type="synonym">Muraena anguilla</name>
    <dbReference type="NCBI Taxonomy" id="7936"/>
    <lineage>
        <taxon>Eukaryota</taxon>
        <taxon>Metazoa</taxon>
        <taxon>Chordata</taxon>
        <taxon>Craniata</taxon>
        <taxon>Vertebrata</taxon>
        <taxon>Euteleostomi</taxon>
        <taxon>Actinopterygii</taxon>
        <taxon>Neopterygii</taxon>
        <taxon>Teleostei</taxon>
        <taxon>Anguilliformes</taxon>
        <taxon>Anguillidae</taxon>
        <taxon>Anguilla</taxon>
    </lineage>
</organism>
<dbReference type="EMBL" id="GBXM01035893">
    <property type="protein sequence ID" value="JAH72684.1"/>
    <property type="molecule type" value="Transcribed_RNA"/>
</dbReference>
<reference evidence="1" key="1">
    <citation type="submission" date="2014-11" db="EMBL/GenBank/DDBJ databases">
        <authorList>
            <person name="Amaro Gonzalez C."/>
        </authorList>
    </citation>
    <scope>NUCLEOTIDE SEQUENCE</scope>
</reference>
<proteinExistence type="predicted"/>
<dbReference type="AlphaFoldDB" id="A0A0E9V3G6"/>
<reference evidence="1" key="2">
    <citation type="journal article" date="2015" name="Fish Shellfish Immunol.">
        <title>Early steps in the European eel (Anguilla anguilla)-Vibrio vulnificus interaction in the gills: Role of the RtxA13 toxin.</title>
        <authorList>
            <person name="Callol A."/>
            <person name="Pajuelo D."/>
            <person name="Ebbesson L."/>
            <person name="Teles M."/>
            <person name="MacKenzie S."/>
            <person name="Amaro C."/>
        </authorList>
    </citation>
    <scope>NUCLEOTIDE SEQUENCE</scope>
</reference>